<evidence type="ECO:0000313" key="2">
    <source>
        <dbReference type="EMBL" id="CEK47312.1"/>
    </source>
</evidence>
<accession>A0A0B6XTH1</accession>
<dbReference type="EMBL" id="HACG01000447">
    <property type="protein sequence ID" value="CEK47312.1"/>
    <property type="molecule type" value="Transcribed_RNA"/>
</dbReference>
<gene>
    <name evidence="2" type="primary">ORF1088</name>
</gene>
<organism evidence="2">
    <name type="scientific">Arion vulgaris</name>
    <dbReference type="NCBI Taxonomy" id="1028688"/>
    <lineage>
        <taxon>Eukaryota</taxon>
        <taxon>Metazoa</taxon>
        <taxon>Spiralia</taxon>
        <taxon>Lophotrochozoa</taxon>
        <taxon>Mollusca</taxon>
        <taxon>Gastropoda</taxon>
        <taxon>Heterobranchia</taxon>
        <taxon>Euthyneura</taxon>
        <taxon>Panpulmonata</taxon>
        <taxon>Eupulmonata</taxon>
        <taxon>Stylommatophora</taxon>
        <taxon>Helicina</taxon>
        <taxon>Arionoidea</taxon>
        <taxon>Arionidae</taxon>
        <taxon>Arion</taxon>
    </lineage>
</organism>
<proteinExistence type="predicted"/>
<reference evidence="2" key="1">
    <citation type="submission" date="2014-12" db="EMBL/GenBank/DDBJ databases">
        <title>Insight into the proteome of Arion vulgaris.</title>
        <authorList>
            <person name="Aradska J."/>
            <person name="Bulat T."/>
            <person name="Smidak R."/>
            <person name="Sarate P."/>
            <person name="Gangsoo J."/>
            <person name="Sialana F."/>
            <person name="Bilban M."/>
            <person name="Lubec G."/>
        </authorList>
    </citation>
    <scope>NUCLEOTIDE SEQUENCE</scope>
    <source>
        <tissue evidence="2">Skin</tissue>
    </source>
</reference>
<feature type="non-terminal residue" evidence="2">
    <location>
        <position position="1"/>
    </location>
</feature>
<keyword evidence="1" id="KW-0812">Transmembrane</keyword>
<evidence type="ECO:0000256" key="1">
    <source>
        <dbReference type="SAM" id="Phobius"/>
    </source>
</evidence>
<feature type="transmembrane region" description="Helical" evidence="1">
    <location>
        <begin position="38"/>
        <end position="60"/>
    </location>
</feature>
<dbReference type="AlphaFoldDB" id="A0A0B6XTH1"/>
<sequence length="73" mass="8398">VEGIVNYAFEVNDEILMAASGNTTKPSKIYLFVTVDQFFWNGYVLSVVLFLTLILQHTLLQNHHFIVIREGIR</sequence>
<keyword evidence="1" id="KW-1133">Transmembrane helix</keyword>
<keyword evidence="1" id="KW-0472">Membrane</keyword>
<protein>
    <submittedName>
        <fullName evidence="2">Uncharacterized protein</fullName>
    </submittedName>
</protein>
<feature type="non-terminal residue" evidence="2">
    <location>
        <position position="73"/>
    </location>
</feature>
<name>A0A0B6XTH1_9EUPU</name>